<proteinExistence type="predicted"/>
<sequence>MSENKKLVERDPAVEALLRKTTSPSQGQQRGKREEGGTTPTRAELMGFASSRLRSVRNSKQIFQALPELETIVTIATSSVLSTKDLINTTIIYDNDADIPLDLRADLIEVVRDFNDRERQLPKKLYKWLYNANRDQGATPVLFISDAGFDELFNLKGTDARVGTESSKATKTYKEVFEKQQGHLGSLKPDGEQKVGLESILSRRNKVPDGPQKITIDLKPLFTELGMKEADIKGGRTSIEIGITDNDRILVAHETIQRAAREDSRSSLYGQLEQTAYEQVNGGLNGRFDADQFKDANEQKKNWLNLGDLNETYNKTPEQQMYAEVPRISMADNNHLEFIERELPAASTLPVIIAGDTANPIGYLTIIDELGNFVNEKSSMYGDASFMNYLNNDGATDSIINRANLGMGNGQLVTPDISNRLTARFGELAEGQLAEALSPALGGVELDIGITEMFGRVVLTRHLAKRYTQVVYIPAENLCYFATDFDDNGIGISITERSFVISTIRMALLFAGMNAAVLNSARHLQYDITLSPDAMNGKEAVDRIKSDILNGTNRRMPMWGNMSDVWSMATNSGIAFNVEGNDHYASHKISVSDTTPDYKEPDMEFDQELLRRTCHLAGVDPDLVLTPENLEFASQIYSKSLIVTQQIVKKQEILEKPLNRYVTNGIQSSPRLQAKMIEIIANYLSDSERKTGTELVTRISEYMRAFINGMQTRLPPPDTSAAASQMDLFDKRMEFWDKLADLVVTDDRVNALNNAGIAMDAGDVKNMVKTFYARQWLRQQGIENEMFDLVYDDDKRQDVIKTISDEEQSATKMLMQLASRVKGKLDTVAKQSGDPDAAGGGFGTSSFGDDAGGDDTGGGDDDMFSEGGDEDDFDMGDESDESTDENAGDENEEDDNAEGEPGAAPTVNADDPTQPPA</sequence>
<organism evidence="2 3">
    <name type="scientific">Erwinia phage vB_EamM_Kwan</name>
    <dbReference type="NCBI Taxonomy" id="1883374"/>
    <lineage>
        <taxon>Viruses</taxon>
        <taxon>Duplodnaviria</taxon>
        <taxon>Heunggongvirae</taxon>
        <taxon>Uroviricota</taxon>
        <taxon>Caudoviricetes</taxon>
        <taxon>Chimalliviridae</taxon>
        <taxon>Wellingtonvirus</taxon>
        <taxon>Wellingtonvirus wellington</taxon>
    </lineage>
</organism>
<dbReference type="RefSeq" id="YP_009278705.1">
    <property type="nucleotide sequence ID" value="NC_031010.1"/>
</dbReference>
<name>A0A1B2IDY2_9CAUD</name>
<reference evidence="2 3" key="1">
    <citation type="submission" date="2016-06" db="EMBL/GenBank/DDBJ databases">
        <authorList>
            <person name="Kjaerup R.B."/>
            <person name="Dalgaard T.S."/>
            <person name="Juul-Madsen H.R."/>
        </authorList>
    </citation>
    <scope>NUCLEOTIDE SEQUENCE [LARGE SCALE GENOMIC DNA]</scope>
</reference>
<dbReference type="GeneID" id="29061944"/>
<evidence type="ECO:0000256" key="1">
    <source>
        <dbReference type="SAM" id="MobiDB-lite"/>
    </source>
</evidence>
<dbReference type="EMBL" id="KX397369">
    <property type="protein sequence ID" value="ANZ49452.1"/>
    <property type="molecule type" value="Genomic_DNA"/>
</dbReference>
<dbReference type="OrthoDB" id="841at10239"/>
<feature type="compositionally biased region" description="Acidic residues" evidence="1">
    <location>
        <begin position="851"/>
        <end position="898"/>
    </location>
</feature>
<dbReference type="Proteomes" id="UP000202923">
    <property type="component" value="Genome"/>
</dbReference>
<feature type="compositionally biased region" description="Basic and acidic residues" evidence="1">
    <location>
        <begin position="1"/>
        <end position="13"/>
    </location>
</feature>
<evidence type="ECO:0000313" key="2">
    <source>
        <dbReference type="EMBL" id="ANZ49452.1"/>
    </source>
</evidence>
<evidence type="ECO:0000313" key="3">
    <source>
        <dbReference type="Proteomes" id="UP000202923"/>
    </source>
</evidence>
<gene>
    <name evidence="2" type="ORF">KWAN_100</name>
</gene>
<feature type="region of interest" description="Disordered" evidence="1">
    <location>
        <begin position="1"/>
        <end position="43"/>
    </location>
</feature>
<protein>
    <submittedName>
        <fullName evidence="2">Putative virion structural protein</fullName>
    </submittedName>
</protein>
<dbReference type="KEGG" id="vg:29061944"/>
<accession>A0A1B2IDY2</accession>
<feature type="region of interest" description="Disordered" evidence="1">
    <location>
        <begin position="829"/>
        <end position="917"/>
    </location>
</feature>